<dbReference type="EMBL" id="AMXN01000002">
    <property type="protein sequence ID" value="ELS61930.1"/>
    <property type="molecule type" value="Genomic_DNA"/>
</dbReference>
<proteinExistence type="predicted"/>
<sequence>MKNIKIDRFVRLKECFHHITKSYSVLLTFLNFFEIFGIIM</sequence>
<accession>A0A9W5LJI9</accession>
<name>A0A9W5LJI9_9BACI</name>
<keyword evidence="1" id="KW-0472">Membrane</keyword>
<protein>
    <submittedName>
        <fullName evidence="2">Uncharacterized protein</fullName>
    </submittedName>
</protein>
<feature type="transmembrane region" description="Helical" evidence="1">
    <location>
        <begin position="21"/>
        <end position="39"/>
    </location>
</feature>
<evidence type="ECO:0000313" key="2">
    <source>
        <dbReference type="EMBL" id="ELS61930.1"/>
    </source>
</evidence>
<reference evidence="2 3" key="1">
    <citation type="journal article" date="2014" name="Syst. Appl. Microbiol.">
        <title>Genomic insights into the taxonomic status of the three subspecies of Bacillus subtilis.</title>
        <authorList>
            <person name="Yi H."/>
            <person name="Chun J."/>
            <person name="Cha C.J."/>
        </authorList>
    </citation>
    <scope>NUCLEOTIDE SEQUENCE [LARGE SCALE GENOMIC DNA]</scope>
    <source>
        <strain evidence="2 3">KCTC 13429</strain>
    </source>
</reference>
<keyword evidence="3" id="KW-1185">Reference proteome</keyword>
<evidence type="ECO:0000313" key="3">
    <source>
        <dbReference type="Proteomes" id="UP000011182"/>
    </source>
</evidence>
<dbReference type="AlphaFoldDB" id="A0A9W5LJI9"/>
<gene>
    <name evidence="2" type="ORF">BSI_10090</name>
</gene>
<keyword evidence="1" id="KW-1133">Transmembrane helix</keyword>
<organism evidence="2 3">
    <name type="scientific">Bacillus inaquosorum KCTC 13429</name>
    <dbReference type="NCBI Taxonomy" id="1236548"/>
    <lineage>
        <taxon>Bacteria</taxon>
        <taxon>Bacillati</taxon>
        <taxon>Bacillota</taxon>
        <taxon>Bacilli</taxon>
        <taxon>Bacillales</taxon>
        <taxon>Bacillaceae</taxon>
        <taxon>Bacillus</taxon>
    </lineage>
</organism>
<dbReference type="Proteomes" id="UP000011182">
    <property type="component" value="Unassembled WGS sequence"/>
</dbReference>
<keyword evidence="1" id="KW-0812">Transmembrane</keyword>
<evidence type="ECO:0000256" key="1">
    <source>
        <dbReference type="SAM" id="Phobius"/>
    </source>
</evidence>
<comment type="caution">
    <text evidence="2">The sequence shown here is derived from an EMBL/GenBank/DDBJ whole genome shotgun (WGS) entry which is preliminary data.</text>
</comment>